<keyword evidence="2" id="KW-0489">Methyltransferase</keyword>
<organism evidence="6">
    <name type="scientific">marine metagenome</name>
    <dbReference type="NCBI Taxonomy" id="408172"/>
    <lineage>
        <taxon>unclassified sequences</taxon>
        <taxon>metagenomes</taxon>
        <taxon>ecological metagenomes</taxon>
    </lineage>
</organism>
<dbReference type="GO" id="GO:0032259">
    <property type="term" value="P:methylation"/>
    <property type="evidence" value="ECO:0007669"/>
    <property type="project" value="UniProtKB-KW"/>
</dbReference>
<feature type="domain" description="Methyltransferase type 11" evidence="5">
    <location>
        <begin position="2"/>
        <end position="76"/>
    </location>
</feature>
<dbReference type="EMBL" id="UINC01226324">
    <property type="protein sequence ID" value="SVE56764.1"/>
    <property type="molecule type" value="Genomic_DNA"/>
</dbReference>
<dbReference type="CDD" id="cd02440">
    <property type="entry name" value="AdoMet_MTases"/>
    <property type="match status" value="1"/>
</dbReference>
<dbReference type="SUPFAM" id="SSF53335">
    <property type="entry name" value="S-adenosyl-L-methionine-dependent methyltransferases"/>
    <property type="match status" value="1"/>
</dbReference>
<name>A0A383EJH0_9ZZZZ</name>
<dbReference type="InterPro" id="IPR013216">
    <property type="entry name" value="Methyltransf_11"/>
</dbReference>
<evidence type="ECO:0000256" key="2">
    <source>
        <dbReference type="ARBA" id="ARBA00022603"/>
    </source>
</evidence>
<dbReference type="Pfam" id="PF08241">
    <property type="entry name" value="Methyltransf_11"/>
    <property type="match status" value="1"/>
</dbReference>
<dbReference type="GO" id="GO:0008757">
    <property type="term" value="F:S-adenosylmethionine-dependent methyltransferase activity"/>
    <property type="evidence" value="ECO:0007669"/>
    <property type="project" value="InterPro"/>
</dbReference>
<comment type="pathway">
    <text evidence="1">Lipid metabolism.</text>
</comment>
<reference evidence="6" key="1">
    <citation type="submission" date="2018-05" db="EMBL/GenBank/DDBJ databases">
        <authorList>
            <person name="Lanie J.A."/>
            <person name="Ng W.-L."/>
            <person name="Kazmierczak K.M."/>
            <person name="Andrzejewski T.M."/>
            <person name="Davidsen T.M."/>
            <person name="Wayne K.J."/>
            <person name="Tettelin H."/>
            <person name="Glass J.I."/>
            <person name="Rusch D."/>
            <person name="Podicherti R."/>
            <person name="Tsui H.-C.T."/>
            <person name="Winkler M.E."/>
        </authorList>
    </citation>
    <scope>NUCLEOTIDE SEQUENCE</scope>
</reference>
<dbReference type="InterPro" id="IPR029063">
    <property type="entry name" value="SAM-dependent_MTases_sf"/>
</dbReference>
<accession>A0A383EJH0</accession>
<dbReference type="AlphaFoldDB" id="A0A383EJH0"/>
<evidence type="ECO:0000313" key="6">
    <source>
        <dbReference type="EMBL" id="SVE56764.1"/>
    </source>
</evidence>
<comment type="pathway">
    <text evidence="4">Phospholipid metabolism.</text>
</comment>
<evidence type="ECO:0000256" key="3">
    <source>
        <dbReference type="ARBA" id="ARBA00022679"/>
    </source>
</evidence>
<evidence type="ECO:0000256" key="1">
    <source>
        <dbReference type="ARBA" id="ARBA00005189"/>
    </source>
</evidence>
<dbReference type="Gene3D" id="3.40.50.150">
    <property type="entry name" value="Vaccinia Virus protein VP39"/>
    <property type="match status" value="1"/>
</dbReference>
<dbReference type="PANTHER" id="PTHR44307:SF2">
    <property type="entry name" value="PHOSPHOETHANOLAMINE METHYLTRANSFERASE ISOFORM X1"/>
    <property type="match status" value="1"/>
</dbReference>
<sequence length="209" mass="23666">SIHAVDFSRPMISRAQERTSEASVGHADFVEADAQEYDYPSGEFDLAYSRFGVMFFQDPVKAFSKIRNAMKPGGRLGYICWADKSKNPWISEPAQVAKEFLELPKPPGEDEPGMFSMCREERIFEILEKAGWSEIKVEWFESTNMIGKNAEDAADFISRMGPMSEPFSEADEGQKQKTLEALRTFLKDRETPNGVQMGFGNWVVTAKRP</sequence>
<feature type="non-terminal residue" evidence="6">
    <location>
        <position position="1"/>
    </location>
</feature>
<gene>
    <name evidence="6" type="ORF">METZ01_LOCUS509618</name>
</gene>
<evidence type="ECO:0000256" key="4">
    <source>
        <dbReference type="ARBA" id="ARBA00025707"/>
    </source>
</evidence>
<protein>
    <recommendedName>
        <fullName evidence="5">Methyltransferase type 11 domain-containing protein</fullName>
    </recommendedName>
</protein>
<evidence type="ECO:0000259" key="5">
    <source>
        <dbReference type="Pfam" id="PF08241"/>
    </source>
</evidence>
<proteinExistence type="predicted"/>
<dbReference type="PANTHER" id="PTHR44307">
    <property type="entry name" value="PHOSPHOETHANOLAMINE METHYLTRANSFERASE"/>
    <property type="match status" value="1"/>
</dbReference>
<keyword evidence="3" id="KW-0808">Transferase</keyword>